<dbReference type="Pfam" id="PF09864">
    <property type="entry name" value="MliC"/>
    <property type="match status" value="1"/>
</dbReference>
<feature type="domain" description="C-type lysozyme inhibitor" evidence="5">
    <location>
        <begin position="29"/>
        <end position="91"/>
    </location>
</feature>
<keyword evidence="2" id="KW-0472">Membrane</keyword>
<dbReference type="AlphaFoldDB" id="A0A3S4FUQ7"/>
<dbReference type="SUPFAM" id="SSF141488">
    <property type="entry name" value="YdhA-like"/>
    <property type="match status" value="1"/>
</dbReference>
<evidence type="ECO:0000256" key="4">
    <source>
        <dbReference type="ARBA" id="ARBA00023288"/>
    </source>
</evidence>
<evidence type="ECO:0000259" key="5">
    <source>
        <dbReference type="Pfam" id="PF09864"/>
    </source>
</evidence>
<evidence type="ECO:0000256" key="2">
    <source>
        <dbReference type="ARBA" id="ARBA00023136"/>
    </source>
</evidence>
<accession>A0A3S4FUQ7</accession>
<dbReference type="Gene3D" id="2.40.128.200">
    <property type="match status" value="1"/>
</dbReference>
<evidence type="ECO:0000256" key="3">
    <source>
        <dbReference type="ARBA" id="ARBA00023139"/>
    </source>
</evidence>
<dbReference type="InterPro" id="IPR018660">
    <property type="entry name" value="MliC"/>
</dbReference>
<evidence type="ECO:0000313" key="7">
    <source>
        <dbReference type="Proteomes" id="UP000281391"/>
    </source>
</evidence>
<dbReference type="Proteomes" id="UP000281391">
    <property type="component" value="Chromosome"/>
</dbReference>
<dbReference type="InterPro" id="IPR036328">
    <property type="entry name" value="MliC_sf"/>
</dbReference>
<keyword evidence="3" id="KW-0564">Palmitate</keyword>
<keyword evidence="4" id="KW-0449">Lipoprotein</keyword>
<name>A0A3S4FUQ7_SEROD</name>
<reference evidence="6 7" key="1">
    <citation type="submission" date="2018-12" db="EMBL/GenBank/DDBJ databases">
        <authorList>
            <consortium name="Pathogen Informatics"/>
        </authorList>
    </citation>
    <scope>NUCLEOTIDE SEQUENCE [LARGE SCALE GENOMIC DNA]</scope>
    <source>
        <strain evidence="6 7">NCTC11214</strain>
    </source>
</reference>
<dbReference type="RefSeq" id="WP_004963444.1">
    <property type="nucleotide sequence ID" value="NZ_JAQMZQ010000001.1"/>
</dbReference>
<protein>
    <submittedName>
        <fullName evidence="6">Membrane-bound lysozyme inhibitor of C-type lysozyme</fullName>
    </submittedName>
</protein>
<dbReference type="KEGG" id="sof:NCTC11214_04603"/>
<gene>
    <name evidence="6" type="primary">mliC</name>
    <name evidence="6" type="ORF">NCTC11214_04603</name>
</gene>
<evidence type="ECO:0000313" key="6">
    <source>
        <dbReference type="EMBL" id="VDZ63714.1"/>
    </source>
</evidence>
<evidence type="ECO:0000256" key="1">
    <source>
        <dbReference type="ARBA" id="ARBA00022729"/>
    </source>
</evidence>
<proteinExistence type="predicted"/>
<keyword evidence="1" id="KW-0732">Signal</keyword>
<organism evidence="6 7">
    <name type="scientific">Serratia odorifera</name>
    <dbReference type="NCBI Taxonomy" id="618"/>
    <lineage>
        <taxon>Bacteria</taxon>
        <taxon>Pseudomonadati</taxon>
        <taxon>Pseudomonadota</taxon>
        <taxon>Gammaproteobacteria</taxon>
        <taxon>Enterobacterales</taxon>
        <taxon>Yersiniaceae</taxon>
        <taxon>Serratia</taxon>
    </lineage>
</organism>
<dbReference type="PROSITE" id="PS51257">
    <property type="entry name" value="PROKAR_LIPOPROTEIN"/>
    <property type="match status" value="1"/>
</dbReference>
<dbReference type="EMBL" id="LR134117">
    <property type="protein sequence ID" value="VDZ63714.1"/>
    <property type="molecule type" value="Genomic_DNA"/>
</dbReference>
<sequence>MKKMMITGMALMLGGCSYLLPQKSQILHYQCGTTPLTVSLNGADSTASFLLDGQQLTLKQQLAASGAKYGDDKYTFWSQGQNAFVERNGKVVMSDCTLVN</sequence>